<proteinExistence type="predicted"/>
<name>A0A1H2KXR9_9ACTN</name>
<evidence type="ECO:0000313" key="3">
    <source>
        <dbReference type="Proteomes" id="UP000182977"/>
    </source>
</evidence>
<gene>
    <name evidence="2" type="ORF">SAMN04488563_4478</name>
</gene>
<evidence type="ECO:0000313" key="2">
    <source>
        <dbReference type="EMBL" id="SDU73141.1"/>
    </source>
</evidence>
<keyword evidence="1" id="KW-0812">Transmembrane</keyword>
<dbReference type="OrthoDB" id="4753036at2"/>
<dbReference type="STRING" id="419479.SAMN04488563_4478"/>
<dbReference type="InterPro" id="IPR021315">
    <property type="entry name" value="Gap/Sap"/>
</dbReference>
<feature type="transmembrane region" description="Helical" evidence="1">
    <location>
        <begin position="201"/>
        <end position="223"/>
    </location>
</feature>
<feature type="transmembrane region" description="Helical" evidence="1">
    <location>
        <begin position="157"/>
        <end position="181"/>
    </location>
</feature>
<dbReference type="RefSeq" id="WP_046770532.1">
    <property type="nucleotide sequence ID" value="NZ_LBMC01000020.1"/>
</dbReference>
<dbReference type="AlphaFoldDB" id="A0A1H2KXR9"/>
<feature type="transmembrane region" description="Helical" evidence="1">
    <location>
        <begin position="6"/>
        <end position="29"/>
    </location>
</feature>
<keyword evidence="1" id="KW-1133">Transmembrane helix</keyword>
<feature type="transmembrane region" description="Helical" evidence="1">
    <location>
        <begin position="41"/>
        <end position="62"/>
    </location>
</feature>
<reference evidence="3" key="1">
    <citation type="submission" date="2016-10" db="EMBL/GenBank/DDBJ databases">
        <authorList>
            <person name="Varghese N."/>
            <person name="Submissions S."/>
        </authorList>
    </citation>
    <scope>NUCLEOTIDE SEQUENCE [LARGE SCALE GENOMIC DNA]</scope>
    <source>
        <strain evidence="3">DSM 45079</strain>
    </source>
</reference>
<dbReference type="Pfam" id="PF11139">
    <property type="entry name" value="SfLAP"/>
    <property type="match status" value="1"/>
</dbReference>
<organism evidence="2 3">
    <name type="scientific">Jiangella alkaliphila</name>
    <dbReference type="NCBI Taxonomy" id="419479"/>
    <lineage>
        <taxon>Bacteria</taxon>
        <taxon>Bacillati</taxon>
        <taxon>Actinomycetota</taxon>
        <taxon>Actinomycetes</taxon>
        <taxon>Jiangellales</taxon>
        <taxon>Jiangellaceae</taxon>
        <taxon>Jiangella</taxon>
    </lineage>
</organism>
<keyword evidence="1" id="KW-0472">Membrane</keyword>
<dbReference type="EMBL" id="LT629791">
    <property type="protein sequence ID" value="SDU73141.1"/>
    <property type="molecule type" value="Genomic_DNA"/>
</dbReference>
<dbReference type="Proteomes" id="UP000182977">
    <property type="component" value="Chromosome I"/>
</dbReference>
<evidence type="ECO:0000256" key="1">
    <source>
        <dbReference type="SAM" id="Phobius"/>
    </source>
</evidence>
<sequence>MGEAIGAVLPLGVGVALSPLPIVAVVLMLSSRRGRVTGPAFLIGWLAGLAVAGTVVLLAAAAADPADGGEPADWVGWLKLALGLLVLLLAVRTWRQRPIGDAEPELPGWMAALDSWSAVRSCGLGAALSAVNPKNLMLTVAAGAAIAQTGIGAGEQAVALAVFVVLGTLGVGLPVVLTWVLGERADAMLADLKTWLARNNAAVLTVVLLVIGAKLVGDGIAGLSG</sequence>
<keyword evidence="3" id="KW-1185">Reference proteome</keyword>
<accession>A0A1H2KXR9</accession>
<protein>
    <submittedName>
        <fullName evidence="2">Sap, sulfolipid-1-addressing protein</fullName>
    </submittedName>
</protein>
<feature type="transmembrane region" description="Helical" evidence="1">
    <location>
        <begin position="74"/>
        <end position="91"/>
    </location>
</feature>